<evidence type="ECO:0000313" key="2">
    <source>
        <dbReference type="EMBL" id="QTP55231.1"/>
    </source>
</evidence>
<name>A0ABX7W4Q4_9GAMM</name>
<dbReference type="RefSeq" id="WP_197447470.1">
    <property type="nucleotide sequence ID" value="NZ_CP053381.1"/>
</dbReference>
<dbReference type="SUPFAM" id="SSF53850">
    <property type="entry name" value="Periplasmic binding protein-like II"/>
    <property type="match status" value="1"/>
</dbReference>
<dbReference type="Gene3D" id="3.40.190.10">
    <property type="entry name" value="Periplasmic binding protein-like II"/>
    <property type="match status" value="2"/>
</dbReference>
<evidence type="ECO:0000256" key="1">
    <source>
        <dbReference type="SAM" id="Phobius"/>
    </source>
</evidence>
<keyword evidence="3" id="KW-1185">Reference proteome</keyword>
<feature type="transmembrane region" description="Helical" evidence="1">
    <location>
        <begin position="20"/>
        <end position="37"/>
    </location>
</feature>
<accession>A0ABX7W4Q4</accession>
<organism evidence="2 3">
    <name type="scientific">Billgrantia sulfidoxydans</name>
    <dbReference type="NCBI Taxonomy" id="2733484"/>
    <lineage>
        <taxon>Bacteria</taxon>
        <taxon>Pseudomonadati</taxon>
        <taxon>Pseudomonadota</taxon>
        <taxon>Gammaproteobacteria</taxon>
        <taxon>Oceanospirillales</taxon>
        <taxon>Halomonadaceae</taxon>
        <taxon>Billgrantia</taxon>
    </lineage>
</organism>
<keyword evidence="1" id="KW-0472">Membrane</keyword>
<evidence type="ECO:0000313" key="3">
    <source>
        <dbReference type="Proteomes" id="UP000671868"/>
    </source>
</evidence>
<dbReference type="Pfam" id="PF16868">
    <property type="entry name" value="NMT1_3"/>
    <property type="match status" value="1"/>
</dbReference>
<dbReference type="Proteomes" id="UP000671868">
    <property type="component" value="Chromosome"/>
</dbReference>
<dbReference type="PANTHER" id="PTHR42941">
    <property type="entry name" value="SLL1037 PROTEIN"/>
    <property type="match status" value="1"/>
</dbReference>
<gene>
    <name evidence="2" type="ORF">HNO51_11370</name>
</gene>
<dbReference type="NCBIfam" id="TIGR02122">
    <property type="entry name" value="TRAP_TAXI"/>
    <property type="match status" value="1"/>
</dbReference>
<keyword evidence="1" id="KW-0812">Transmembrane</keyword>
<sequence length="347" mass="37285">MTQDTSHKNLSTLGARRRFLLKAGVAGVGIAMFPGILHASTGHNRELRWGSASLGSTGYIIIEALAQAVQRNSDMRSTTLATSGGAENMVMASRGEIEFGQTTSTDWPPATQGERPFPAPIDARQMFAYTVWNIPLIVRADSDIHSLADLAGKRVMPSTAGGATAIMHQTILEAAGVADQVNWTYGSWNDTFSAFQSGSVDAIPSTLTNGRASPALAEIDSTVEFRVLPIEPEVLQRAQQINSGLLASTVSQAQWDKAEGEMLMPAISGVLAARPGVTDEEAYAVCQAIFDNPEDVRRVGSQLQDIDVEFAVQYLLEGYPVNAGAARYFQERGVWRDELIIADPVTA</sequence>
<keyword evidence="1" id="KW-1133">Transmembrane helix</keyword>
<reference evidence="2 3" key="1">
    <citation type="journal article" date="2021" name="Front. Microbiol.">
        <title>Aerobic Denitrification and Heterotrophic Sulfur Oxidation in the Genus Halomonas Revealed by Six Novel Species Characterizations and Genome-Based Analysis.</title>
        <authorList>
            <person name="Wang L."/>
            <person name="Shao Z."/>
        </authorList>
    </citation>
    <scope>NUCLEOTIDE SEQUENCE [LARGE SCALE GENOMIC DNA]</scope>
    <source>
        <strain evidence="2 3">MCCC 1A11059</strain>
    </source>
</reference>
<dbReference type="EMBL" id="CP053381">
    <property type="protein sequence ID" value="QTP55231.1"/>
    <property type="molecule type" value="Genomic_DNA"/>
</dbReference>
<dbReference type="PANTHER" id="PTHR42941:SF1">
    <property type="entry name" value="SLL1037 PROTEIN"/>
    <property type="match status" value="1"/>
</dbReference>
<dbReference type="InterPro" id="IPR011852">
    <property type="entry name" value="TRAP_TAXI"/>
</dbReference>
<protein>
    <submittedName>
        <fullName evidence="2">TAXI family TRAP transporter solute-binding subunit</fullName>
    </submittedName>
</protein>
<proteinExistence type="predicted"/>